<evidence type="ECO:0000256" key="1">
    <source>
        <dbReference type="SAM" id="MobiDB-lite"/>
    </source>
</evidence>
<dbReference type="EMBL" id="LR796473">
    <property type="protein sequence ID" value="CAB4146861.1"/>
    <property type="molecule type" value="Genomic_DNA"/>
</dbReference>
<dbReference type="EMBL" id="LR797104">
    <property type="protein sequence ID" value="CAB4187699.1"/>
    <property type="molecule type" value="Genomic_DNA"/>
</dbReference>
<protein>
    <submittedName>
        <fullName evidence="2">Uncharacterized protein</fullName>
    </submittedName>
</protein>
<organism evidence="2">
    <name type="scientific">uncultured Caudovirales phage</name>
    <dbReference type="NCBI Taxonomy" id="2100421"/>
    <lineage>
        <taxon>Viruses</taxon>
        <taxon>Duplodnaviria</taxon>
        <taxon>Heunggongvirae</taxon>
        <taxon>Uroviricota</taxon>
        <taxon>Caudoviricetes</taxon>
        <taxon>Peduoviridae</taxon>
        <taxon>Maltschvirus</taxon>
        <taxon>Maltschvirus maltsch</taxon>
    </lineage>
</organism>
<gene>
    <name evidence="4" type="ORF">UFOVP1003_33</name>
    <name evidence="5" type="ORF">UFOVP1153_49</name>
    <name evidence="2" type="ORF">UFOVP493_49</name>
    <name evidence="3" type="ORF">UFOVP829_17</name>
</gene>
<name>A0A6J5MLJ3_9CAUD</name>
<feature type="region of interest" description="Disordered" evidence="1">
    <location>
        <begin position="1"/>
        <end position="24"/>
    </location>
</feature>
<accession>A0A6J5MLJ3</accession>
<evidence type="ECO:0000313" key="5">
    <source>
        <dbReference type="EMBL" id="CAB4187699.1"/>
    </source>
</evidence>
<dbReference type="EMBL" id="LR796764">
    <property type="protein sequence ID" value="CAB4164244.1"/>
    <property type="molecule type" value="Genomic_DNA"/>
</dbReference>
<sequence length="218" mass="22777">MAGATASTSPTQPGSTGSAAKAGAMGSSGGTTTGTVACSSCCAPQGRYLTALFGGYGEVGQCPGAIDNSQKFPVYFTFVLSMIPPYTASGFSLPSSFTLTGTAGGFNFFWDEYSYATIPGVYPCPSPPSSPFTPVDVSNSNKVPGFEENIFLFFPYPSLGTVTVWGGPTFCPSLIRSKSYARNFLTVSCSPPVFTFEIDLVTSVFWDLVGTAQITVTF</sequence>
<proteinExistence type="predicted"/>
<evidence type="ECO:0000313" key="3">
    <source>
        <dbReference type="EMBL" id="CAB4164244.1"/>
    </source>
</evidence>
<reference evidence="2" key="1">
    <citation type="submission" date="2020-04" db="EMBL/GenBank/DDBJ databases">
        <authorList>
            <person name="Chiriac C."/>
            <person name="Salcher M."/>
            <person name="Ghai R."/>
            <person name="Kavagutti S V."/>
        </authorList>
    </citation>
    <scope>NUCLEOTIDE SEQUENCE</scope>
</reference>
<evidence type="ECO:0000313" key="4">
    <source>
        <dbReference type="EMBL" id="CAB4177692.1"/>
    </source>
</evidence>
<dbReference type="EMBL" id="LR796951">
    <property type="protein sequence ID" value="CAB4177692.1"/>
    <property type="molecule type" value="Genomic_DNA"/>
</dbReference>
<evidence type="ECO:0000313" key="2">
    <source>
        <dbReference type="EMBL" id="CAB4146861.1"/>
    </source>
</evidence>